<accession>A0A1I8BFC4</accession>
<evidence type="ECO:0000313" key="1">
    <source>
        <dbReference type="Proteomes" id="UP000095281"/>
    </source>
</evidence>
<dbReference type="WBParaSite" id="MhA1_Contig2157.frz3.gene5">
    <property type="protein sequence ID" value="MhA1_Contig2157.frz3.gene5"/>
    <property type="gene ID" value="MhA1_Contig2157.frz3.gene5"/>
</dbReference>
<reference evidence="2" key="1">
    <citation type="submission" date="2016-11" db="UniProtKB">
        <authorList>
            <consortium name="WormBaseParasite"/>
        </authorList>
    </citation>
    <scope>IDENTIFICATION</scope>
</reference>
<sequence>MRPSTKIYLYEQYVRYNHKNKISKSAEIRLISEFIFNEFRKIESFKAEILLRNKELCEIIKIKAKWLRSKIFEDVEFSRRSICLMNRFGLIVSSLAYNDIVEISKTKYSHKWKLTIPQFKLWKGKGCENLEDQKDAMDLVRKEIEPNHLKFLSGNDKFNEIFLKLGRQCRINRLMLYSKMYNVQVFNSRALHIEHFFEALVSQFEYNEYSNRIAANYFIWYKWVDNQLKNNCINQNKNILKIWESKEIIGKISNNYDCIFDINEEEGQEKELERLKNIEEYLSKIQLK</sequence>
<organism evidence="1 2">
    <name type="scientific">Meloidogyne hapla</name>
    <name type="common">Root-knot nematode worm</name>
    <dbReference type="NCBI Taxonomy" id="6305"/>
    <lineage>
        <taxon>Eukaryota</taxon>
        <taxon>Metazoa</taxon>
        <taxon>Ecdysozoa</taxon>
        <taxon>Nematoda</taxon>
        <taxon>Chromadorea</taxon>
        <taxon>Rhabditida</taxon>
        <taxon>Tylenchina</taxon>
        <taxon>Tylenchomorpha</taxon>
        <taxon>Tylenchoidea</taxon>
        <taxon>Meloidogynidae</taxon>
        <taxon>Meloidogyninae</taxon>
        <taxon>Meloidogyne</taxon>
    </lineage>
</organism>
<keyword evidence="1" id="KW-1185">Reference proteome</keyword>
<dbReference type="Proteomes" id="UP000095281">
    <property type="component" value="Unplaced"/>
</dbReference>
<proteinExistence type="predicted"/>
<name>A0A1I8BFC4_MELHA</name>
<dbReference type="AlphaFoldDB" id="A0A1I8BFC4"/>
<evidence type="ECO:0000313" key="2">
    <source>
        <dbReference type="WBParaSite" id="MhA1_Contig2157.frz3.gene5"/>
    </source>
</evidence>
<protein>
    <submittedName>
        <fullName evidence="2">Uncharacterized protein</fullName>
    </submittedName>
</protein>